<proteinExistence type="predicted"/>
<reference evidence="2" key="1">
    <citation type="submission" date="2022-10" db="EMBL/GenBank/DDBJ databases">
        <title>Completed Genome Sequence of two octocoral isolated bacterium, Endozoicomonas euniceicola EF212T and Endozoicomonas gorgoniicola PS125T.</title>
        <authorList>
            <person name="Chiou Y.-J."/>
            <person name="Chen Y.-H."/>
        </authorList>
    </citation>
    <scope>NUCLEOTIDE SEQUENCE</scope>
    <source>
        <strain evidence="2">EF212</strain>
    </source>
</reference>
<feature type="region of interest" description="Disordered" evidence="1">
    <location>
        <begin position="282"/>
        <end position="318"/>
    </location>
</feature>
<dbReference type="Proteomes" id="UP001163255">
    <property type="component" value="Chromosome"/>
</dbReference>
<dbReference type="EMBL" id="CP103300">
    <property type="protein sequence ID" value="UYM15211.1"/>
    <property type="molecule type" value="Genomic_DNA"/>
</dbReference>
<dbReference type="RefSeq" id="WP_262597117.1">
    <property type="nucleotide sequence ID" value="NZ_CP103300.1"/>
</dbReference>
<keyword evidence="3" id="KW-1185">Reference proteome</keyword>
<accession>A0ABY6GT25</accession>
<gene>
    <name evidence="2" type="ORF">NX720_20465</name>
</gene>
<evidence type="ECO:0000313" key="3">
    <source>
        <dbReference type="Proteomes" id="UP001163255"/>
    </source>
</evidence>
<name>A0ABY6GT25_9GAMM</name>
<protein>
    <submittedName>
        <fullName evidence="2">Uncharacterized protein</fullName>
    </submittedName>
</protein>
<evidence type="ECO:0000313" key="2">
    <source>
        <dbReference type="EMBL" id="UYM15211.1"/>
    </source>
</evidence>
<organism evidence="2 3">
    <name type="scientific">Endozoicomonas euniceicola</name>
    <dbReference type="NCBI Taxonomy" id="1234143"/>
    <lineage>
        <taxon>Bacteria</taxon>
        <taxon>Pseudomonadati</taxon>
        <taxon>Pseudomonadota</taxon>
        <taxon>Gammaproteobacteria</taxon>
        <taxon>Oceanospirillales</taxon>
        <taxon>Endozoicomonadaceae</taxon>
        <taxon>Endozoicomonas</taxon>
    </lineage>
</organism>
<evidence type="ECO:0000256" key="1">
    <source>
        <dbReference type="SAM" id="MobiDB-lite"/>
    </source>
</evidence>
<sequence>MQPPQRLGEELDAMINQLSVEAGYLVSCKDLIRDKRDVEQVLQRTDPLLQFIPELGARIHAYSVQLASGHAPALEPDWDGRGKIGAEADLCRLQGSIEELNKAIATRDKVSDLEINRLLQQVFDACQAFRQSARQLLDGVNEACHPGSRTLSDHHVSTATERLEPDVVRERTERRTRAENKLTQYLLSPSRLIHCFGQNLSWLCHGAYRLGCYGVDKLGDLLDFVFDPVAGGREMLAGPEAEGAGQAGIVEEMFGAPLRAETHPGVQGFKPILGNRRRLERLPESPRPTASIATEAVPEESGSIPLPPAPRGRRTTFNRQKGPLRHFCAEARRATLGCPAPVSSTLPLPLSGSQLLLGKITSLFEQPAPDLEGFITSEFSELEPLHAFQLIHLQELTTTLKSDQFEQFSQALEVQKERLVNIAAHKAIKEARSFEHLFAGKIRAEDYDPWQSVDLDRYIARIEAHLQAEAERVKVSFYDARQRYQASEGKDLQALLLMRQFQIRGEEIARNLAKEEICQSLLFYAGDQLDAGGVAVQAEAVSERLTRLYFDVDASRELPSVDREINFHTSTLNQLSRHLHKLEQTGCIDSKNPAFDHLAQARAAFEKAVEGVWAEYEGIVHSDTVACRQRILHIVEEQLNKFAELGIEGAGQSDDLRTVRFLLKEGWSDYSWLQLHTAINEAGPWLKKLLYREMGTVKAQALNYAGEMKEFFKQTYAAFRCTNDGEMLLALRETLVKWQQSQPAFYQLFIQHYPEFQINKIARMEIGALRNRVRTIAEKEQSRCDQAELSYKMPEASLMAMVVSLLKHCSRDGLGHQADLQNLSDEHQLPVIQYNLDKLCQERSASGQPKFPLLIELQRAVLQPVETLNIDSLCRQVKQSLNRTTLSEGEYRQLSALYSRLLDDIHRRNEGELFLLDGLRI</sequence>